<dbReference type="SUPFAM" id="SSF52540">
    <property type="entry name" value="P-loop containing nucleoside triphosphate hydrolases"/>
    <property type="match status" value="1"/>
</dbReference>
<dbReference type="GO" id="GO:0016887">
    <property type="term" value="F:ATP hydrolysis activity"/>
    <property type="evidence" value="ECO:0007669"/>
    <property type="project" value="InterPro"/>
</dbReference>
<reference evidence="3" key="1">
    <citation type="journal article" date="2020" name="Stud. Mycol.">
        <title>101 Dothideomycetes genomes: a test case for predicting lifestyles and emergence of pathogens.</title>
        <authorList>
            <person name="Haridas S."/>
            <person name="Albert R."/>
            <person name="Binder M."/>
            <person name="Bloem J."/>
            <person name="Labutti K."/>
            <person name="Salamov A."/>
            <person name="Andreopoulos B."/>
            <person name="Baker S."/>
            <person name="Barry K."/>
            <person name="Bills G."/>
            <person name="Bluhm B."/>
            <person name="Cannon C."/>
            <person name="Castanera R."/>
            <person name="Culley D."/>
            <person name="Daum C."/>
            <person name="Ezra D."/>
            <person name="Gonzalez J."/>
            <person name="Henrissat B."/>
            <person name="Kuo A."/>
            <person name="Liang C."/>
            <person name="Lipzen A."/>
            <person name="Lutzoni F."/>
            <person name="Magnuson J."/>
            <person name="Mondo S."/>
            <person name="Nolan M."/>
            <person name="Ohm R."/>
            <person name="Pangilinan J."/>
            <person name="Park H.-J."/>
            <person name="Ramirez L."/>
            <person name="Alfaro M."/>
            <person name="Sun H."/>
            <person name="Tritt A."/>
            <person name="Yoshinaga Y."/>
            <person name="Zwiers L.-H."/>
            <person name="Turgeon B."/>
            <person name="Goodwin S."/>
            <person name="Spatafora J."/>
            <person name="Crous P."/>
            <person name="Grigoriev I."/>
        </authorList>
    </citation>
    <scope>NUCLEOTIDE SEQUENCE</scope>
    <source>
        <strain evidence="3">CBS 115976</strain>
    </source>
</reference>
<dbReference type="EMBL" id="MU004237">
    <property type="protein sequence ID" value="KAF2667389.1"/>
    <property type="molecule type" value="Genomic_DNA"/>
</dbReference>
<dbReference type="Proteomes" id="UP000799302">
    <property type="component" value="Unassembled WGS sequence"/>
</dbReference>
<feature type="domain" description="AAA+ ATPase lid" evidence="2">
    <location>
        <begin position="103"/>
        <end position="186"/>
    </location>
</feature>
<keyword evidence="4" id="KW-1185">Reference proteome</keyword>
<protein>
    <submittedName>
        <fullName evidence="3">P-loop containing nucleoside triphosphate hydrolase protein</fullName>
    </submittedName>
</protein>
<accession>A0A6A6U525</accession>
<proteinExistence type="predicted"/>
<dbReference type="GO" id="GO:0005524">
    <property type="term" value="F:ATP binding"/>
    <property type="evidence" value="ECO:0007669"/>
    <property type="project" value="InterPro"/>
</dbReference>
<dbReference type="PANTHER" id="PTHR46411">
    <property type="entry name" value="FAMILY ATPASE, PUTATIVE-RELATED"/>
    <property type="match status" value="1"/>
</dbReference>
<dbReference type="AlphaFoldDB" id="A0A6A6U525"/>
<evidence type="ECO:0000313" key="4">
    <source>
        <dbReference type="Proteomes" id="UP000799302"/>
    </source>
</evidence>
<dbReference type="InterPro" id="IPR027417">
    <property type="entry name" value="P-loop_NTPase"/>
</dbReference>
<dbReference type="Pfam" id="PF00004">
    <property type="entry name" value="AAA"/>
    <property type="match status" value="1"/>
</dbReference>
<dbReference type="OrthoDB" id="10042665at2759"/>
<evidence type="ECO:0000259" key="1">
    <source>
        <dbReference type="Pfam" id="PF00004"/>
    </source>
</evidence>
<evidence type="ECO:0000259" key="2">
    <source>
        <dbReference type="Pfam" id="PF23232"/>
    </source>
</evidence>
<name>A0A6A6U525_9PEZI</name>
<dbReference type="InterPro" id="IPR003959">
    <property type="entry name" value="ATPase_AAA_core"/>
</dbReference>
<sequence length="208" mass="23887">MPLYTVTCGDLGVSHASVEGTLREVFDKVTRWNAVLLLDEADVFLQERSIRQLERNALVSVFLRELEYFDGIMFLTTNRPGHIDEAFQSRIHVVLSMPPLEFEQQLKIWSIFLRDQMDTKQQAKKLADKIAQHTKADKLNGRQIRNTVRTALALAAHQNTPLSLTHLEQVAKLNRAFASYMVEVNDANDETRQRMLGNRVVPAWRLES</sequence>
<dbReference type="Pfam" id="PF23232">
    <property type="entry name" value="AAA_lid_13"/>
    <property type="match status" value="1"/>
</dbReference>
<dbReference type="InterPro" id="IPR056599">
    <property type="entry name" value="AAA_lid_fung"/>
</dbReference>
<dbReference type="PANTHER" id="PTHR46411:SF3">
    <property type="entry name" value="AAA+ ATPASE DOMAIN-CONTAINING PROTEIN"/>
    <property type="match status" value="1"/>
</dbReference>
<gene>
    <name evidence="3" type="ORF">BT63DRAFT_426272</name>
</gene>
<organism evidence="3 4">
    <name type="scientific">Microthyrium microscopicum</name>
    <dbReference type="NCBI Taxonomy" id="703497"/>
    <lineage>
        <taxon>Eukaryota</taxon>
        <taxon>Fungi</taxon>
        <taxon>Dikarya</taxon>
        <taxon>Ascomycota</taxon>
        <taxon>Pezizomycotina</taxon>
        <taxon>Dothideomycetes</taxon>
        <taxon>Dothideomycetes incertae sedis</taxon>
        <taxon>Microthyriales</taxon>
        <taxon>Microthyriaceae</taxon>
        <taxon>Microthyrium</taxon>
    </lineage>
</organism>
<evidence type="ECO:0000313" key="3">
    <source>
        <dbReference type="EMBL" id="KAF2667389.1"/>
    </source>
</evidence>
<keyword evidence="3" id="KW-0378">Hydrolase</keyword>
<feature type="domain" description="ATPase AAA-type core" evidence="1">
    <location>
        <begin position="4"/>
        <end position="97"/>
    </location>
</feature>
<dbReference type="Gene3D" id="3.40.50.300">
    <property type="entry name" value="P-loop containing nucleotide triphosphate hydrolases"/>
    <property type="match status" value="1"/>
</dbReference>